<accession>A7VX35</accession>
<dbReference type="GO" id="GO:0005524">
    <property type="term" value="F:ATP binding"/>
    <property type="evidence" value="ECO:0007669"/>
    <property type="project" value="UniProtKB-KW"/>
</dbReference>
<proteinExistence type="inferred from homology"/>
<evidence type="ECO:0000256" key="10">
    <source>
        <dbReference type="SAM" id="Coils"/>
    </source>
</evidence>
<dbReference type="PIRSF" id="PIRSF003128">
    <property type="entry name" value="RecN"/>
    <property type="match status" value="1"/>
</dbReference>
<feature type="domain" description="RecF/RecN/SMC N-terminal" evidence="11">
    <location>
        <begin position="2"/>
        <end position="503"/>
    </location>
</feature>
<protein>
    <recommendedName>
        <fullName evidence="3 9">DNA repair protein RecN</fullName>
    </recommendedName>
    <alternativeName>
        <fullName evidence="8 9">Recombination protein N</fullName>
    </alternativeName>
</protein>
<dbReference type="PANTHER" id="PTHR11059">
    <property type="entry name" value="DNA REPAIR PROTEIN RECN"/>
    <property type="match status" value="1"/>
</dbReference>
<dbReference type="Proteomes" id="UP000220611">
    <property type="component" value="Unassembled WGS sequence"/>
</dbReference>
<dbReference type="NCBIfam" id="TIGR00634">
    <property type="entry name" value="recN"/>
    <property type="match status" value="1"/>
</dbReference>
<evidence type="ECO:0000313" key="12">
    <source>
        <dbReference type="EMBL" id="EDO60332.1"/>
    </source>
</evidence>
<evidence type="ECO:0000313" key="13">
    <source>
        <dbReference type="EMBL" id="PEQ25754.1"/>
    </source>
</evidence>
<keyword evidence="6" id="KW-0067">ATP-binding</keyword>
<reference evidence="13 15" key="3">
    <citation type="submission" date="2017-07" db="EMBL/GenBank/DDBJ databases">
        <title>Prevalence of linear plasmids in Cutibacterium (Propionibacterium) acnes isolates obtained from prostatic tissue.</title>
        <authorList>
            <person name="Davidsson S."/>
            <person name="Carlsson J."/>
            <person name="Molling P."/>
            <person name="Andren O."/>
            <person name="Andersson S.-O."/>
            <person name="Brzuszkiewicz E."/>
            <person name="Poehlein A."/>
            <person name="Al-Zeer M."/>
            <person name="Brinkmann V."/>
            <person name="Scavenius C."/>
            <person name="Nazipi S."/>
            <person name="Soderquist B."/>
            <person name="Bruggemann H."/>
        </authorList>
    </citation>
    <scope>NUCLEOTIDE SEQUENCE [LARGE SCALE GENOMIC DNA]</scope>
    <source>
        <strain evidence="13 15">DSM 753</strain>
    </source>
</reference>
<keyword evidence="10" id="KW-0175">Coiled coil</keyword>
<evidence type="ECO:0000313" key="15">
    <source>
        <dbReference type="Proteomes" id="UP000220611"/>
    </source>
</evidence>
<dbReference type="GO" id="GO:0043590">
    <property type="term" value="C:bacterial nucleoid"/>
    <property type="evidence" value="ECO:0007669"/>
    <property type="project" value="TreeGrafter"/>
</dbReference>
<dbReference type="CDD" id="cd03241">
    <property type="entry name" value="ABC_RecN"/>
    <property type="match status" value="2"/>
</dbReference>
<dbReference type="GO" id="GO:0006310">
    <property type="term" value="P:DNA recombination"/>
    <property type="evidence" value="ECO:0007669"/>
    <property type="project" value="InterPro"/>
</dbReference>
<evidence type="ECO:0000256" key="8">
    <source>
        <dbReference type="ARBA" id="ARBA00033408"/>
    </source>
</evidence>
<dbReference type="FunFam" id="3.40.50.300:FF:000356">
    <property type="entry name" value="DNA repair protein RecN"/>
    <property type="match status" value="1"/>
</dbReference>
<evidence type="ECO:0000256" key="7">
    <source>
        <dbReference type="ARBA" id="ARBA00023204"/>
    </source>
</evidence>
<reference evidence="12 14" key="1">
    <citation type="submission" date="2007-08" db="EMBL/GenBank/DDBJ databases">
        <title>Draft genome sequence of Clostridium leptum (DSM 753).</title>
        <authorList>
            <person name="Sudarsanam P."/>
            <person name="Ley R."/>
            <person name="Guruge J."/>
            <person name="Turnbaugh P.J."/>
            <person name="Mahowald M."/>
            <person name="Liep D."/>
            <person name="Gordon J."/>
        </authorList>
    </citation>
    <scope>NUCLEOTIDE SEQUENCE [LARGE SCALE GENOMIC DNA]</scope>
    <source>
        <strain evidence="12 14">DSM 753</strain>
    </source>
</reference>
<evidence type="ECO:0000313" key="14">
    <source>
        <dbReference type="Proteomes" id="UP000003490"/>
    </source>
</evidence>
<gene>
    <name evidence="12" type="primary">recN</name>
    <name evidence="13" type="ORF">CH238_01815</name>
    <name evidence="12" type="ORF">CLOLEP_03158</name>
</gene>
<dbReference type="EMBL" id="NOXF01000001">
    <property type="protein sequence ID" value="PEQ25754.1"/>
    <property type="molecule type" value="Genomic_DNA"/>
</dbReference>
<dbReference type="SUPFAM" id="SSF52540">
    <property type="entry name" value="P-loop containing nucleoside triphosphate hydrolases"/>
    <property type="match status" value="2"/>
</dbReference>
<name>A7VX35_9FIRM</name>
<evidence type="ECO:0000256" key="6">
    <source>
        <dbReference type="ARBA" id="ARBA00022840"/>
    </source>
</evidence>
<dbReference type="FunFam" id="3.40.50.300:FF:000319">
    <property type="entry name" value="DNA repair protein RecN"/>
    <property type="match status" value="1"/>
</dbReference>
<dbReference type="HOGENOM" id="CLU_018297_3_1_9"/>
<dbReference type="PANTHER" id="PTHR11059:SF0">
    <property type="entry name" value="DNA REPAIR PROTEIN RECN"/>
    <property type="match status" value="1"/>
</dbReference>
<evidence type="ECO:0000259" key="11">
    <source>
        <dbReference type="Pfam" id="PF02463"/>
    </source>
</evidence>
<comment type="caution">
    <text evidence="12">The sequence shown here is derived from an EMBL/GenBank/DDBJ whole genome shotgun (WGS) entry which is preliminary data.</text>
</comment>
<feature type="coiled-coil region" evidence="10">
    <location>
        <begin position="338"/>
        <end position="372"/>
    </location>
</feature>
<dbReference type="Proteomes" id="UP000003490">
    <property type="component" value="Unassembled WGS sequence"/>
</dbReference>
<evidence type="ECO:0000256" key="9">
    <source>
        <dbReference type="PIRNR" id="PIRNR003128"/>
    </source>
</evidence>
<keyword evidence="4" id="KW-0547">Nucleotide-binding</keyword>
<dbReference type="Pfam" id="PF02463">
    <property type="entry name" value="SMC_N"/>
    <property type="match status" value="1"/>
</dbReference>
<evidence type="ECO:0000256" key="5">
    <source>
        <dbReference type="ARBA" id="ARBA00022763"/>
    </source>
</evidence>
<keyword evidence="5 9" id="KW-0227">DNA damage</keyword>
<dbReference type="InterPro" id="IPR004604">
    <property type="entry name" value="DNA_recomb/repair_RecN"/>
</dbReference>
<evidence type="ECO:0000256" key="3">
    <source>
        <dbReference type="ARBA" id="ARBA00021315"/>
    </source>
</evidence>
<dbReference type="AlphaFoldDB" id="A7VX35"/>
<evidence type="ECO:0000256" key="4">
    <source>
        <dbReference type="ARBA" id="ARBA00022741"/>
    </source>
</evidence>
<dbReference type="InterPro" id="IPR027417">
    <property type="entry name" value="P-loop_NTPase"/>
</dbReference>
<reference evidence="12 14" key="2">
    <citation type="submission" date="2007-08" db="EMBL/GenBank/DDBJ databases">
        <authorList>
            <person name="Fulton L."/>
            <person name="Clifton S."/>
            <person name="Fulton B."/>
            <person name="Xu J."/>
            <person name="Minx P."/>
            <person name="Pepin K.H."/>
            <person name="Johnson M."/>
            <person name="Thiruvilangam P."/>
            <person name="Bhonagiri V."/>
            <person name="Nash W.E."/>
            <person name="Wang C."/>
            <person name="Mardis E.R."/>
            <person name="Wilson R.K."/>
        </authorList>
    </citation>
    <scope>NUCLEOTIDE SEQUENCE [LARGE SCALE GENOMIC DNA]</scope>
    <source>
        <strain evidence="12 14">DSM 753</strain>
    </source>
</reference>
<keyword evidence="15" id="KW-1185">Reference proteome</keyword>
<dbReference type="Gene3D" id="3.40.50.300">
    <property type="entry name" value="P-loop containing nucleotide triphosphate hydrolases"/>
    <property type="match status" value="2"/>
</dbReference>
<dbReference type="EMBL" id="ABCB02000020">
    <property type="protein sequence ID" value="EDO60332.1"/>
    <property type="molecule type" value="Genomic_DNA"/>
</dbReference>
<evidence type="ECO:0000256" key="1">
    <source>
        <dbReference type="ARBA" id="ARBA00003618"/>
    </source>
</evidence>
<evidence type="ECO:0000256" key="2">
    <source>
        <dbReference type="ARBA" id="ARBA00009441"/>
    </source>
</evidence>
<dbReference type="eggNOG" id="COG0497">
    <property type="taxonomic scope" value="Bacteria"/>
</dbReference>
<dbReference type="InterPro" id="IPR003395">
    <property type="entry name" value="RecF/RecN/SMC_N"/>
</dbReference>
<sequence length="561" mass="62385">MLSQLYIENIAVIERVTIDFSNQLNVLTGETGAGKSILIDAINAILGQRTSRDLIRTGASSAVVSALFTEISGETEKTLESLGFNADEDRTLLLQREINSSGKGSCRVNGRPATVSVLKEIGNTLITIHGQNENYELLNADIPIQYLDDIGGLSSQLEEYRQAYYGLKQLKKEMDALSLDESQKARQIDLLTYQLQELEAADLQRGELEELVNKRTLFQNSEKIALAFQEAKEAVSGNEESSGALQAVQTAADAIQEIVPYFKELQPLSERLSALTYELDDCSEELRSYGEQIEYDPNELEAIEERLDLYYRLMRKYGNTEDELFDYYERAQSDLEAITLSDERLRELHKEYEQAEKHTQALAQELSEARKKAAKIFVGKLKAELSFLDMPGLRFLVRQSTCDLNRYGCDEIQFLISANPGEPPKPLSKIASGGELSRIMLGVKTVLSGSNLGKTMIFDEIDTGISGSAAQKVGLKLKEAAANRQVLCVTHSAQIAALGNHHFLIKKEVREGRTFTGVYPLDFEGRKRELARMISGVMVTDLTLKSAEEMLALAGFSNESS</sequence>
<organism evidence="12 14">
    <name type="scientific">[Clostridium] leptum DSM 753</name>
    <dbReference type="NCBI Taxonomy" id="428125"/>
    <lineage>
        <taxon>Bacteria</taxon>
        <taxon>Bacillati</taxon>
        <taxon>Bacillota</taxon>
        <taxon>Clostridia</taxon>
        <taxon>Eubacteriales</taxon>
        <taxon>Oscillospiraceae</taxon>
        <taxon>Oscillospiraceae incertae sedis</taxon>
    </lineage>
</organism>
<keyword evidence="7 9" id="KW-0234">DNA repair</keyword>
<dbReference type="OrthoDB" id="9806954at2"/>
<comment type="function">
    <text evidence="1 9">May be involved in recombinational repair of damaged DNA.</text>
</comment>
<comment type="similarity">
    <text evidence="2 9">Belongs to the RecN family.</text>
</comment>
<dbReference type="GO" id="GO:0009432">
    <property type="term" value="P:SOS response"/>
    <property type="evidence" value="ECO:0007669"/>
    <property type="project" value="TreeGrafter"/>
</dbReference>
<dbReference type="GO" id="GO:0006281">
    <property type="term" value="P:DNA repair"/>
    <property type="evidence" value="ECO:0007669"/>
    <property type="project" value="UniProtKB-KW"/>
</dbReference>